<name>A0A9X2WPP7_9GAMM</name>
<evidence type="ECO:0000313" key="3">
    <source>
        <dbReference type="Proteomes" id="UP001155546"/>
    </source>
</evidence>
<keyword evidence="3" id="KW-1185">Reference proteome</keyword>
<reference evidence="2" key="1">
    <citation type="journal article" date="2023" name="Int. J. Syst. Evol. Microbiol.">
        <title>&lt;i&gt;Shewanella septentrionalis&lt;/i&gt; sp. nov. and &lt;i&gt;Shewanella holmiensis&lt;/i&gt; sp. nov., isolated from Baltic Sea water and sediments.</title>
        <authorList>
            <person name="Martin-Rodriguez A.J."/>
            <person name="Thorell K."/>
            <person name="Joffre E."/>
            <person name="Jensie-Markopoulos S."/>
            <person name="Moore E.R.B."/>
            <person name="Sjoling A."/>
        </authorList>
    </citation>
    <scope>NUCLEOTIDE SEQUENCE</scope>
    <source>
        <strain evidence="2">SP1S2-7</strain>
    </source>
</reference>
<keyword evidence="1" id="KW-0472">Membrane</keyword>
<keyword evidence="1" id="KW-1133">Transmembrane helix</keyword>
<keyword evidence="1" id="KW-0812">Transmembrane</keyword>
<dbReference type="InterPro" id="IPR010649">
    <property type="entry name" value="NapE_TorE"/>
</dbReference>
<gene>
    <name evidence="2" type="ORF">NE535_16140</name>
</gene>
<dbReference type="RefSeq" id="WP_261299636.1">
    <property type="nucleotide sequence ID" value="NZ_JAMTCD010000027.1"/>
</dbReference>
<evidence type="ECO:0000256" key="1">
    <source>
        <dbReference type="SAM" id="Phobius"/>
    </source>
</evidence>
<dbReference type="Proteomes" id="UP001155546">
    <property type="component" value="Unassembled WGS sequence"/>
</dbReference>
<feature type="transmembrane region" description="Helical" evidence="1">
    <location>
        <begin position="21"/>
        <end position="47"/>
    </location>
</feature>
<evidence type="ECO:0000313" key="2">
    <source>
        <dbReference type="EMBL" id="MCT7943299.1"/>
    </source>
</evidence>
<dbReference type="EMBL" id="JAMTCD010000027">
    <property type="protein sequence ID" value="MCT7943299.1"/>
    <property type="molecule type" value="Genomic_DNA"/>
</dbReference>
<dbReference type="Pfam" id="PF06796">
    <property type="entry name" value="NapE"/>
    <property type="match status" value="1"/>
</dbReference>
<accession>A0A9X2WPP7</accession>
<proteinExistence type="predicted"/>
<comment type="caution">
    <text evidence="2">The sequence shown here is derived from an EMBL/GenBank/DDBJ whole genome shotgun (WGS) entry which is preliminary data.</text>
</comment>
<organism evidence="2 3">
    <name type="scientific">Shewanella holmiensis</name>
    <dbReference type="NCBI Taxonomy" id="2952222"/>
    <lineage>
        <taxon>Bacteria</taxon>
        <taxon>Pseudomonadati</taxon>
        <taxon>Pseudomonadota</taxon>
        <taxon>Gammaproteobacteria</taxon>
        <taxon>Alteromonadales</taxon>
        <taxon>Shewanellaceae</taxon>
        <taxon>Shewanella</taxon>
    </lineage>
</organism>
<protein>
    <submittedName>
        <fullName evidence="2">Periplasmic nitrate reductase, NapE protein</fullName>
    </submittedName>
</protein>
<sequence>MTAKELSETPKKVKLNELKALGFIIFLLFPIVTATSISAYGFVIWMIQAFGGVVAH</sequence>
<dbReference type="AlphaFoldDB" id="A0A9X2WPP7"/>